<comment type="caution">
    <text evidence="1">The sequence shown here is derived from an EMBL/GenBank/DDBJ whole genome shotgun (WGS) entry which is preliminary data.</text>
</comment>
<evidence type="ECO:0000313" key="2">
    <source>
        <dbReference type="Proteomes" id="UP001164250"/>
    </source>
</evidence>
<reference evidence="2" key="1">
    <citation type="journal article" date="2023" name="G3 (Bethesda)">
        <title>Genome assembly and association tests identify interacting loci associated with vigor, precocity, and sex in interspecific pistachio rootstocks.</title>
        <authorList>
            <person name="Palmer W."/>
            <person name="Jacygrad E."/>
            <person name="Sagayaradj S."/>
            <person name="Cavanaugh K."/>
            <person name="Han R."/>
            <person name="Bertier L."/>
            <person name="Beede B."/>
            <person name="Kafkas S."/>
            <person name="Golino D."/>
            <person name="Preece J."/>
            <person name="Michelmore R."/>
        </authorList>
    </citation>
    <scope>NUCLEOTIDE SEQUENCE [LARGE SCALE GENOMIC DNA]</scope>
</reference>
<evidence type="ECO:0000313" key="1">
    <source>
        <dbReference type="EMBL" id="KAJ0075964.1"/>
    </source>
</evidence>
<dbReference type="EMBL" id="CM047910">
    <property type="protein sequence ID" value="KAJ0075964.1"/>
    <property type="molecule type" value="Genomic_DNA"/>
</dbReference>
<accession>A0ACC0ZT70</accession>
<proteinExistence type="predicted"/>
<name>A0ACC0ZT70_9ROSI</name>
<dbReference type="Proteomes" id="UP001164250">
    <property type="component" value="Chromosome 15"/>
</dbReference>
<sequence>MNSISPTVITTLITLLILLTAGALAMYRIERKRGQPTIKRSLGARDTHLCVILVIERGDIRNLVDPRLQGQFNDNAAWKIAEIAMSCITKRCSKTGHESCIGEESRNVWVLRRILEDLPNVNHQHKFGVIYLKRSH</sequence>
<protein>
    <submittedName>
        <fullName evidence="1">Uncharacterized protein</fullName>
    </submittedName>
</protein>
<gene>
    <name evidence="1" type="ORF">Patl1_33914</name>
</gene>
<organism evidence="1 2">
    <name type="scientific">Pistacia atlantica</name>
    <dbReference type="NCBI Taxonomy" id="434234"/>
    <lineage>
        <taxon>Eukaryota</taxon>
        <taxon>Viridiplantae</taxon>
        <taxon>Streptophyta</taxon>
        <taxon>Embryophyta</taxon>
        <taxon>Tracheophyta</taxon>
        <taxon>Spermatophyta</taxon>
        <taxon>Magnoliopsida</taxon>
        <taxon>eudicotyledons</taxon>
        <taxon>Gunneridae</taxon>
        <taxon>Pentapetalae</taxon>
        <taxon>rosids</taxon>
        <taxon>malvids</taxon>
        <taxon>Sapindales</taxon>
        <taxon>Anacardiaceae</taxon>
        <taxon>Pistacia</taxon>
    </lineage>
</organism>
<keyword evidence="2" id="KW-1185">Reference proteome</keyword>